<dbReference type="EMBL" id="JBHSXQ010000006">
    <property type="protein sequence ID" value="MFC6906976.1"/>
    <property type="molecule type" value="Genomic_DNA"/>
</dbReference>
<evidence type="ECO:0000313" key="10">
    <source>
        <dbReference type="EMBL" id="MFC6906976.1"/>
    </source>
</evidence>
<feature type="region of interest" description="Disordered" evidence="9">
    <location>
        <begin position="1"/>
        <end position="27"/>
    </location>
</feature>
<dbReference type="PROSITE" id="PS00086">
    <property type="entry name" value="CYTOCHROME_P450"/>
    <property type="match status" value="1"/>
</dbReference>
<dbReference type="InterPro" id="IPR002401">
    <property type="entry name" value="Cyt_P450_E_grp-I"/>
</dbReference>
<dbReference type="InterPro" id="IPR017972">
    <property type="entry name" value="Cyt_P450_CS"/>
</dbReference>
<sequence length="462" mass="52233">MASPTQDGSGVQQSVTQADVPPGPDGWPLIGNTLQVANDPLAFFERAAEYGDLVRYELGGVPFTLVLHPEYVEQLLVTDSDSVEKFQFNDFSGNSNQFASEGVLCSEGEQWRKQRTLLQNAFTLDHIEQYGAIMTDVATVHVDSWDTNENIALNTAFSDLTLDILTQTLFDFDMGRRSEAVTQVARAINERSDPRNLSIFLPSWIPTPLQRQYETAMDKFEAIVDTVIKERRRADNLTDRDDLLSLLLSAEGTEGYQHSDEELRDQLLTFLFAGHETTSLALTYTVLLLTQNPRVRQQLRSEWNSVLGSANPTPHDIPQLTVTDRVLTESLRLYPPAFAVFRKATDDLELGGYRIPEGTAITIPQYRLHRDPRFYESPESFIPDRWTNELENELPEYAYFPFGGGPRHCIGMRFAMMELKLVLPILLQEIEFELLSSATPELAPGTTLQPAEDVRAQIQRRE</sequence>
<organism evidence="10 11">
    <name type="scientific">Halalkalicoccus tibetensis</name>
    <dbReference type="NCBI Taxonomy" id="175632"/>
    <lineage>
        <taxon>Archaea</taxon>
        <taxon>Methanobacteriati</taxon>
        <taxon>Methanobacteriota</taxon>
        <taxon>Stenosarchaea group</taxon>
        <taxon>Halobacteria</taxon>
        <taxon>Halobacteriales</taxon>
        <taxon>Halococcaceae</taxon>
        <taxon>Halalkalicoccus</taxon>
    </lineage>
</organism>
<feature type="compositionally biased region" description="Polar residues" evidence="9">
    <location>
        <begin position="1"/>
        <end position="17"/>
    </location>
</feature>
<evidence type="ECO:0000256" key="1">
    <source>
        <dbReference type="ARBA" id="ARBA00001971"/>
    </source>
</evidence>
<dbReference type="RefSeq" id="WP_340605556.1">
    <property type="nucleotide sequence ID" value="NZ_JBBMXV010000006.1"/>
</dbReference>
<evidence type="ECO:0000256" key="8">
    <source>
        <dbReference type="RuleBase" id="RU000461"/>
    </source>
</evidence>
<accession>A0ABD5VB74</accession>
<dbReference type="GO" id="GO:0004497">
    <property type="term" value="F:monooxygenase activity"/>
    <property type="evidence" value="ECO:0007669"/>
    <property type="project" value="UniProtKB-KW"/>
</dbReference>
<evidence type="ECO:0000256" key="2">
    <source>
        <dbReference type="ARBA" id="ARBA00010617"/>
    </source>
</evidence>
<dbReference type="PRINTS" id="PR00463">
    <property type="entry name" value="EP450I"/>
</dbReference>
<keyword evidence="3 8" id="KW-0349">Heme</keyword>
<dbReference type="PANTHER" id="PTHR24291:SF50">
    <property type="entry name" value="BIFUNCTIONAL ALBAFLAVENONE MONOOXYGENASE_TERPENE SYNTHASE"/>
    <property type="match status" value="1"/>
</dbReference>
<comment type="cofactor">
    <cofactor evidence="1">
        <name>heme</name>
        <dbReference type="ChEBI" id="CHEBI:30413"/>
    </cofactor>
</comment>
<dbReference type="PANTHER" id="PTHR24291">
    <property type="entry name" value="CYTOCHROME P450 FAMILY 4"/>
    <property type="match status" value="1"/>
</dbReference>
<keyword evidence="4 8" id="KW-0479">Metal-binding</keyword>
<keyword evidence="6 8" id="KW-0408">Iron</keyword>
<evidence type="ECO:0000256" key="6">
    <source>
        <dbReference type="ARBA" id="ARBA00023004"/>
    </source>
</evidence>
<evidence type="ECO:0000256" key="4">
    <source>
        <dbReference type="ARBA" id="ARBA00022723"/>
    </source>
</evidence>
<reference evidence="10 11" key="1">
    <citation type="journal article" date="2019" name="Int. J. Syst. Evol. Microbiol.">
        <title>The Global Catalogue of Microorganisms (GCM) 10K type strain sequencing project: providing services to taxonomists for standard genome sequencing and annotation.</title>
        <authorList>
            <consortium name="The Broad Institute Genomics Platform"/>
            <consortium name="The Broad Institute Genome Sequencing Center for Infectious Disease"/>
            <person name="Wu L."/>
            <person name="Ma J."/>
        </authorList>
    </citation>
    <scope>NUCLEOTIDE SEQUENCE [LARGE SCALE GENOMIC DNA]</scope>
    <source>
        <strain evidence="10 11">CGMCC 1.3240</strain>
    </source>
</reference>
<evidence type="ECO:0000256" key="9">
    <source>
        <dbReference type="SAM" id="MobiDB-lite"/>
    </source>
</evidence>
<dbReference type="Pfam" id="PF00067">
    <property type="entry name" value="p450"/>
    <property type="match status" value="1"/>
</dbReference>
<evidence type="ECO:0000256" key="3">
    <source>
        <dbReference type="ARBA" id="ARBA00022617"/>
    </source>
</evidence>
<evidence type="ECO:0000256" key="5">
    <source>
        <dbReference type="ARBA" id="ARBA00023002"/>
    </source>
</evidence>
<comment type="similarity">
    <text evidence="2 8">Belongs to the cytochrome P450 family.</text>
</comment>
<keyword evidence="5 8" id="KW-0560">Oxidoreductase</keyword>
<dbReference type="FunFam" id="1.10.630.10:FF:000182">
    <property type="entry name" value="Cytochrome P450 3A4"/>
    <property type="match status" value="1"/>
</dbReference>
<protein>
    <submittedName>
        <fullName evidence="10">Cytochrome P450</fullName>
    </submittedName>
</protein>
<dbReference type="AlphaFoldDB" id="A0ABD5VB74"/>
<keyword evidence="7 8" id="KW-0503">Monooxygenase</keyword>
<dbReference type="GO" id="GO:0046872">
    <property type="term" value="F:metal ion binding"/>
    <property type="evidence" value="ECO:0007669"/>
    <property type="project" value="UniProtKB-KW"/>
</dbReference>
<dbReference type="Proteomes" id="UP001596312">
    <property type="component" value="Unassembled WGS sequence"/>
</dbReference>
<gene>
    <name evidence="10" type="ORF">ACFQGH_17435</name>
</gene>
<comment type="caution">
    <text evidence="10">The sequence shown here is derived from an EMBL/GenBank/DDBJ whole genome shotgun (WGS) entry which is preliminary data.</text>
</comment>
<keyword evidence="11" id="KW-1185">Reference proteome</keyword>
<dbReference type="InterPro" id="IPR036396">
    <property type="entry name" value="Cyt_P450_sf"/>
</dbReference>
<dbReference type="PRINTS" id="PR00385">
    <property type="entry name" value="P450"/>
</dbReference>
<dbReference type="Gene3D" id="1.10.630.10">
    <property type="entry name" value="Cytochrome P450"/>
    <property type="match status" value="1"/>
</dbReference>
<evidence type="ECO:0000313" key="11">
    <source>
        <dbReference type="Proteomes" id="UP001596312"/>
    </source>
</evidence>
<name>A0ABD5VB74_9EURY</name>
<proteinExistence type="inferred from homology"/>
<dbReference type="InterPro" id="IPR001128">
    <property type="entry name" value="Cyt_P450"/>
</dbReference>
<dbReference type="SUPFAM" id="SSF48264">
    <property type="entry name" value="Cytochrome P450"/>
    <property type="match status" value="1"/>
</dbReference>
<dbReference type="InterPro" id="IPR050196">
    <property type="entry name" value="Cytochrome_P450_Monoox"/>
</dbReference>
<evidence type="ECO:0000256" key="7">
    <source>
        <dbReference type="ARBA" id="ARBA00023033"/>
    </source>
</evidence>